<dbReference type="InterPro" id="IPR003740">
    <property type="entry name" value="YitT"/>
</dbReference>
<feature type="transmembrane region" description="Helical" evidence="6">
    <location>
        <begin position="181"/>
        <end position="200"/>
    </location>
</feature>
<dbReference type="CDD" id="cd16380">
    <property type="entry name" value="YitT_C"/>
    <property type="match status" value="1"/>
</dbReference>
<feature type="transmembrane region" description="Helical" evidence="6">
    <location>
        <begin position="51"/>
        <end position="74"/>
    </location>
</feature>
<dbReference type="Pfam" id="PF10035">
    <property type="entry name" value="DUF2179"/>
    <property type="match status" value="1"/>
</dbReference>
<dbReference type="Proteomes" id="UP000597877">
    <property type="component" value="Unassembled WGS sequence"/>
</dbReference>
<sequence length="293" mass="31928">MKQKQVVKKIFRYVFITFTAALYAVGIALFLNPNNLAPGGISGIAIILKKMFPGLPGVGMLILLINIPILAVGIKKFGIKFILSTMYSLIVSSVLIDILPIVFNVNGVTDNKMLASVIGGATFGLGMGLMFRLDTTTGGLDIIVKIIKQKKPHLKTGQIYFLLDVVILAASAMAFKDVEVALYAAIAIYVSTVVMDRAIYGGDEATLVYIISEKRELIARRMMKEVNVGATMIQAKGAYSNETTEVIMCVMKKQTLVKVRNILKQTDSGAFMIVSSANEVFGQGFKDHFKTEI</sequence>
<organism evidence="8 9">
    <name type="scientific">Eubacterium segne</name>
    <dbReference type="NCBI Taxonomy" id="2763045"/>
    <lineage>
        <taxon>Bacteria</taxon>
        <taxon>Bacillati</taxon>
        <taxon>Bacillota</taxon>
        <taxon>Clostridia</taxon>
        <taxon>Eubacteriales</taxon>
        <taxon>Eubacteriaceae</taxon>
        <taxon>Eubacterium</taxon>
    </lineage>
</organism>
<evidence type="ECO:0000256" key="6">
    <source>
        <dbReference type="SAM" id="Phobius"/>
    </source>
</evidence>
<evidence type="ECO:0000256" key="1">
    <source>
        <dbReference type="ARBA" id="ARBA00004651"/>
    </source>
</evidence>
<evidence type="ECO:0000256" key="5">
    <source>
        <dbReference type="ARBA" id="ARBA00023136"/>
    </source>
</evidence>
<name>A0ABR7F4S0_9FIRM</name>
<feature type="domain" description="DUF2179" evidence="7">
    <location>
        <begin position="229"/>
        <end position="282"/>
    </location>
</feature>
<dbReference type="Pfam" id="PF02588">
    <property type="entry name" value="YitT_membrane"/>
    <property type="match status" value="1"/>
</dbReference>
<keyword evidence="9" id="KW-1185">Reference proteome</keyword>
<evidence type="ECO:0000256" key="4">
    <source>
        <dbReference type="ARBA" id="ARBA00022989"/>
    </source>
</evidence>
<dbReference type="Gene3D" id="3.30.70.120">
    <property type="match status" value="1"/>
</dbReference>
<reference evidence="8 9" key="1">
    <citation type="submission" date="2020-08" db="EMBL/GenBank/DDBJ databases">
        <title>Genome public.</title>
        <authorList>
            <person name="Liu C."/>
            <person name="Sun Q."/>
        </authorList>
    </citation>
    <scope>NUCLEOTIDE SEQUENCE [LARGE SCALE GENOMIC DNA]</scope>
    <source>
        <strain evidence="8 9">BX4</strain>
    </source>
</reference>
<comment type="caution">
    <text evidence="8">The sequence shown here is derived from an EMBL/GenBank/DDBJ whole genome shotgun (WGS) entry which is preliminary data.</text>
</comment>
<dbReference type="EMBL" id="JACOOZ010000008">
    <property type="protein sequence ID" value="MBC5668601.1"/>
    <property type="molecule type" value="Genomic_DNA"/>
</dbReference>
<feature type="transmembrane region" description="Helical" evidence="6">
    <location>
        <begin position="12"/>
        <end position="31"/>
    </location>
</feature>
<evidence type="ECO:0000256" key="3">
    <source>
        <dbReference type="ARBA" id="ARBA00022692"/>
    </source>
</evidence>
<keyword evidence="3 6" id="KW-0812">Transmembrane</keyword>
<dbReference type="PIRSF" id="PIRSF006483">
    <property type="entry name" value="Membrane_protein_YitT"/>
    <property type="match status" value="1"/>
</dbReference>
<evidence type="ECO:0000256" key="2">
    <source>
        <dbReference type="ARBA" id="ARBA00022475"/>
    </source>
</evidence>
<evidence type="ECO:0000259" key="7">
    <source>
        <dbReference type="Pfam" id="PF10035"/>
    </source>
</evidence>
<evidence type="ECO:0000313" key="8">
    <source>
        <dbReference type="EMBL" id="MBC5668601.1"/>
    </source>
</evidence>
<gene>
    <name evidence="8" type="ORF">H8S00_11535</name>
</gene>
<dbReference type="InterPro" id="IPR019264">
    <property type="entry name" value="DUF2179"/>
</dbReference>
<dbReference type="RefSeq" id="WP_118589776.1">
    <property type="nucleotide sequence ID" value="NZ_JACOOZ010000008.1"/>
</dbReference>
<feature type="transmembrane region" description="Helical" evidence="6">
    <location>
        <begin position="81"/>
        <end position="102"/>
    </location>
</feature>
<comment type="subcellular location">
    <subcellularLocation>
        <location evidence="1">Cell membrane</location>
        <topology evidence="1">Multi-pass membrane protein</topology>
    </subcellularLocation>
</comment>
<keyword evidence="4 6" id="KW-1133">Transmembrane helix</keyword>
<protein>
    <submittedName>
        <fullName evidence="8">YitT family protein</fullName>
    </submittedName>
</protein>
<evidence type="ECO:0000313" key="9">
    <source>
        <dbReference type="Proteomes" id="UP000597877"/>
    </source>
</evidence>
<dbReference type="InterPro" id="IPR015867">
    <property type="entry name" value="N-reg_PII/ATP_PRibTrfase_C"/>
</dbReference>
<proteinExistence type="predicted"/>
<keyword evidence="5 6" id="KW-0472">Membrane</keyword>
<feature type="transmembrane region" description="Helical" evidence="6">
    <location>
        <begin position="114"/>
        <end position="133"/>
    </location>
</feature>
<dbReference type="PANTHER" id="PTHR33545">
    <property type="entry name" value="UPF0750 MEMBRANE PROTEIN YITT-RELATED"/>
    <property type="match status" value="1"/>
</dbReference>
<dbReference type="PANTHER" id="PTHR33545:SF3">
    <property type="entry name" value="UPF0750 MEMBRANE PROTEIN YQFU"/>
    <property type="match status" value="1"/>
</dbReference>
<dbReference type="InterPro" id="IPR051461">
    <property type="entry name" value="UPF0750_membrane"/>
</dbReference>
<feature type="transmembrane region" description="Helical" evidence="6">
    <location>
        <begin position="154"/>
        <end position="175"/>
    </location>
</feature>
<accession>A0ABR7F4S0</accession>
<keyword evidence="2" id="KW-1003">Cell membrane</keyword>